<gene>
    <name evidence="3" type="ORF">SNE40_002346</name>
</gene>
<dbReference type="Pfam" id="PF00078">
    <property type="entry name" value="RVT_1"/>
    <property type="match status" value="1"/>
</dbReference>
<evidence type="ECO:0000313" key="4">
    <source>
        <dbReference type="Proteomes" id="UP001347796"/>
    </source>
</evidence>
<dbReference type="AlphaFoldDB" id="A0AAN8KC11"/>
<dbReference type="InterPro" id="IPR041577">
    <property type="entry name" value="RT_RNaseH_2"/>
</dbReference>
<dbReference type="PANTHER" id="PTHR37984">
    <property type="entry name" value="PROTEIN CBG26694"/>
    <property type="match status" value="1"/>
</dbReference>
<accession>A0AAN8KC11</accession>
<reference evidence="3 4" key="1">
    <citation type="submission" date="2024-01" db="EMBL/GenBank/DDBJ databases">
        <title>The genome of the rayed Mediterranean limpet Patella caerulea (Linnaeus, 1758).</title>
        <authorList>
            <person name="Anh-Thu Weber A."/>
            <person name="Halstead-Nussloch G."/>
        </authorList>
    </citation>
    <scope>NUCLEOTIDE SEQUENCE [LARGE SCALE GENOMIC DNA]</scope>
    <source>
        <strain evidence="3">AATW-2023a</strain>
        <tissue evidence="3">Whole specimen</tissue>
    </source>
</reference>
<dbReference type="CDD" id="cd01647">
    <property type="entry name" value="RT_LTR"/>
    <property type="match status" value="1"/>
</dbReference>
<dbReference type="PROSITE" id="PS50878">
    <property type="entry name" value="RT_POL"/>
    <property type="match status" value="1"/>
</dbReference>
<dbReference type="EMBL" id="JAZGQO010000002">
    <property type="protein sequence ID" value="KAK6190484.1"/>
    <property type="molecule type" value="Genomic_DNA"/>
</dbReference>
<feature type="domain" description="Reverse transcriptase" evidence="2">
    <location>
        <begin position="13"/>
        <end position="193"/>
    </location>
</feature>
<organism evidence="3 4">
    <name type="scientific">Patella caerulea</name>
    <name type="common">Rayed Mediterranean limpet</name>
    <dbReference type="NCBI Taxonomy" id="87958"/>
    <lineage>
        <taxon>Eukaryota</taxon>
        <taxon>Metazoa</taxon>
        <taxon>Spiralia</taxon>
        <taxon>Lophotrochozoa</taxon>
        <taxon>Mollusca</taxon>
        <taxon>Gastropoda</taxon>
        <taxon>Patellogastropoda</taxon>
        <taxon>Patelloidea</taxon>
        <taxon>Patellidae</taxon>
        <taxon>Patella</taxon>
    </lineage>
</organism>
<dbReference type="InterPro" id="IPR043502">
    <property type="entry name" value="DNA/RNA_pol_sf"/>
</dbReference>
<evidence type="ECO:0000313" key="3">
    <source>
        <dbReference type="EMBL" id="KAK6190484.1"/>
    </source>
</evidence>
<evidence type="ECO:0000259" key="2">
    <source>
        <dbReference type="PROSITE" id="PS50878"/>
    </source>
</evidence>
<comment type="caution">
    <text evidence="3">The sequence shown here is derived from an EMBL/GenBank/DDBJ whole genome shotgun (WGS) entry which is preliminary data.</text>
</comment>
<dbReference type="InterPro" id="IPR043128">
    <property type="entry name" value="Rev_trsase/Diguanyl_cyclase"/>
</dbReference>
<dbReference type="Pfam" id="PF17919">
    <property type="entry name" value="RT_RNaseH_2"/>
    <property type="match status" value="1"/>
</dbReference>
<sequence length="335" mass="38643">MYDEVRNHLQDLLKSGIITKSHSPWSSNIVLCRKKDNSLRMCVDFRQLNRRTIKDAYALPHIDEILDNLVGAKYFSVLDMKSRYHQVELKSTDKCKTAFTVGPLGFYQFNRMPFGLTNAPATYQRLMEECLGDLHLKICMIYLDDVIIFSDSYEQHLERLQLVFQRFEEWGLKLAPKKCKFFQTKVKYLGHVVSSEGVHTDPEKVNKVTDWKIPTNIDELRSFLGFAGYYRRFIKNFSKIAQPLNELLTGTTSSKTRGRKGKTEQPNVWKWKTDQDQAFEHLKEALITTPVLAYPDSTKSYILHVDASGVGLGAILFQHQDGKDRVIAYASSTVR</sequence>
<dbReference type="PANTHER" id="PTHR37984:SF5">
    <property type="entry name" value="PROTEIN NYNRIN-LIKE"/>
    <property type="match status" value="1"/>
</dbReference>
<dbReference type="GO" id="GO:0003824">
    <property type="term" value="F:catalytic activity"/>
    <property type="evidence" value="ECO:0007669"/>
    <property type="project" value="UniProtKB-KW"/>
</dbReference>
<keyword evidence="4" id="KW-1185">Reference proteome</keyword>
<evidence type="ECO:0000256" key="1">
    <source>
        <dbReference type="ARBA" id="ARBA00023268"/>
    </source>
</evidence>
<dbReference type="InterPro" id="IPR050951">
    <property type="entry name" value="Retrovirus_Pol_polyprotein"/>
</dbReference>
<dbReference type="InterPro" id="IPR000477">
    <property type="entry name" value="RT_dom"/>
</dbReference>
<protein>
    <recommendedName>
        <fullName evidence="2">Reverse transcriptase domain-containing protein</fullName>
    </recommendedName>
</protein>
<dbReference type="Proteomes" id="UP001347796">
    <property type="component" value="Unassembled WGS sequence"/>
</dbReference>
<dbReference type="Gene3D" id="3.30.70.270">
    <property type="match status" value="2"/>
</dbReference>
<dbReference type="FunFam" id="3.30.70.270:FF:000026">
    <property type="entry name" value="Transposon Ty3-G Gag-Pol polyprotein"/>
    <property type="match status" value="1"/>
</dbReference>
<keyword evidence="1" id="KW-0511">Multifunctional enzyme</keyword>
<proteinExistence type="predicted"/>
<dbReference type="SUPFAM" id="SSF56672">
    <property type="entry name" value="DNA/RNA polymerases"/>
    <property type="match status" value="1"/>
</dbReference>
<dbReference type="Gene3D" id="3.10.10.10">
    <property type="entry name" value="HIV Type 1 Reverse Transcriptase, subunit A, domain 1"/>
    <property type="match status" value="1"/>
</dbReference>
<name>A0AAN8KC11_PATCE</name>